<sequence>MAAERLLSRSRIEKRRSESSTVRKKFIKGLMNRSAPFVNGSDSRIMNISVCVWRSAQYFSPVPTYTHSPPPLFSSRRQRPLPSRLHSLALPSTPICKGALDGREARGDTPNDNGKFLSTRVLHPSLITMLLVLPRLPIIELSAPFLVRRVSRVTSALDESRDSKSVDVVHNGMIAYKTRRQHRRPFDWDCGTRSSQRTYDGRDACFRFYYFLGRRQTSTIPHTTNDSIAEGTGLDSQARGVEREQKGVACLPVNSTRSRQRAQRTADVHTRHRQDISRLCLSRQQSGELETGLDDPCPCVNGDAQRCSPLNPTRNSEARRLRRGLGKQSLDRKPIPTPAFYRRRQRGTEDTDDQHPLISDDAPPELCSPLKAMRGVAYAKNVSGSGLTHRPWQRALQDAFTFVEHCVVTIESKLLASDDVAVTLPFLYCLAALRTTLFELPEYKLYNELGERHPNGRLISIRDLVRLENAKTTGTFDATSFRSEHNLTCTGHAVVTASGVGALAA</sequence>
<keyword evidence="3" id="KW-1185">Reference proteome</keyword>
<reference evidence="2 3" key="1">
    <citation type="journal article" date="2008" name="Nature">
        <title>The genome of Laccaria bicolor provides insights into mycorrhizal symbiosis.</title>
        <authorList>
            <person name="Martin F."/>
            <person name="Aerts A."/>
            <person name="Ahren D."/>
            <person name="Brun A."/>
            <person name="Danchin E.G.J."/>
            <person name="Duchaussoy F."/>
            <person name="Gibon J."/>
            <person name="Kohler A."/>
            <person name="Lindquist E."/>
            <person name="Pereda V."/>
            <person name="Salamov A."/>
            <person name="Shapiro H.J."/>
            <person name="Wuyts J."/>
            <person name="Blaudez D."/>
            <person name="Buee M."/>
            <person name="Brokstein P."/>
            <person name="Canbaeck B."/>
            <person name="Cohen D."/>
            <person name="Courty P.E."/>
            <person name="Coutinho P.M."/>
            <person name="Delaruelle C."/>
            <person name="Detter J.C."/>
            <person name="Deveau A."/>
            <person name="DiFazio S."/>
            <person name="Duplessis S."/>
            <person name="Fraissinet-Tachet L."/>
            <person name="Lucic E."/>
            <person name="Frey-Klett P."/>
            <person name="Fourrey C."/>
            <person name="Feussner I."/>
            <person name="Gay G."/>
            <person name="Grimwood J."/>
            <person name="Hoegger P.J."/>
            <person name="Jain P."/>
            <person name="Kilaru S."/>
            <person name="Labbe J."/>
            <person name="Lin Y.C."/>
            <person name="Legue V."/>
            <person name="Le Tacon F."/>
            <person name="Marmeisse R."/>
            <person name="Melayah D."/>
            <person name="Montanini B."/>
            <person name="Muratet M."/>
            <person name="Nehls U."/>
            <person name="Niculita-Hirzel H."/>
            <person name="Oudot-Le Secq M.P."/>
            <person name="Peter M."/>
            <person name="Quesneville H."/>
            <person name="Rajashekar B."/>
            <person name="Reich M."/>
            <person name="Rouhier N."/>
            <person name="Schmutz J."/>
            <person name="Yin T."/>
            <person name="Chalot M."/>
            <person name="Henrissat B."/>
            <person name="Kuees U."/>
            <person name="Lucas S."/>
            <person name="Van de Peer Y."/>
            <person name="Podila G.K."/>
            <person name="Polle A."/>
            <person name="Pukkila P.J."/>
            <person name="Richardson P.M."/>
            <person name="Rouze P."/>
            <person name="Sanders I.R."/>
            <person name="Stajich J.E."/>
            <person name="Tunlid A."/>
            <person name="Tuskan G."/>
            <person name="Grigoriev I.V."/>
        </authorList>
    </citation>
    <scope>NUCLEOTIDE SEQUENCE [LARGE SCALE GENOMIC DNA]</scope>
    <source>
        <strain evidence="3">S238N-H82 / ATCC MYA-4686</strain>
    </source>
</reference>
<proteinExistence type="predicted"/>
<dbReference type="RefSeq" id="XP_001881599.1">
    <property type="nucleotide sequence ID" value="XM_001881564.1"/>
</dbReference>
<feature type="compositionally biased region" description="Basic and acidic residues" evidence="1">
    <location>
        <begin position="346"/>
        <end position="355"/>
    </location>
</feature>
<dbReference type="AlphaFoldDB" id="B0DC02"/>
<dbReference type="Proteomes" id="UP000001194">
    <property type="component" value="Unassembled WGS sequence"/>
</dbReference>
<evidence type="ECO:0000313" key="3">
    <source>
        <dbReference type="Proteomes" id="UP000001194"/>
    </source>
</evidence>
<dbReference type="KEGG" id="lbc:LACBIDRAFT_327522"/>
<evidence type="ECO:0000313" key="2">
    <source>
        <dbReference type="EMBL" id="EDR07810.1"/>
    </source>
</evidence>
<dbReference type="HOGENOM" id="CLU_539744_0_0_1"/>
<protein>
    <submittedName>
        <fullName evidence="2">Predicted protein</fullName>
    </submittedName>
</protein>
<name>B0DC02_LACBS</name>
<dbReference type="EMBL" id="DS547103">
    <property type="protein sequence ID" value="EDR07810.1"/>
    <property type="molecule type" value="Genomic_DNA"/>
</dbReference>
<dbReference type="GeneID" id="6077298"/>
<evidence type="ECO:0000256" key="1">
    <source>
        <dbReference type="SAM" id="MobiDB-lite"/>
    </source>
</evidence>
<gene>
    <name evidence="2" type="ORF">LACBIDRAFT_327522</name>
</gene>
<dbReference type="InParanoid" id="B0DC02"/>
<feature type="region of interest" description="Disordered" evidence="1">
    <location>
        <begin position="310"/>
        <end position="364"/>
    </location>
</feature>
<organism evidence="3">
    <name type="scientific">Laccaria bicolor (strain S238N-H82 / ATCC MYA-4686)</name>
    <name type="common">Bicoloured deceiver</name>
    <name type="synonym">Laccaria laccata var. bicolor</name>
    <dbReference type="NCBI Taxonomy" id="486041"/>
    <lineage>
        <taxon>Eukaryota</taxon>
        <taxon>Fungi</taxon>
        <taxon>Dikarya</taxon>
        <taxon>Basidiomycota</taxon>
        <taxon>Agaricomycotina</taxon>
        <taxon>Agaricomycetes</taxon>
        <taxon>Agaricomycetidae</taxon>
        <taxon>Agaricales</taxon>
        <taxon>Agaricineae</taxon>
        <taxon>Hydnangiaceae</taxon>
        <taxon>Laccaria</taxon>
    </lineage>
</organism>
<accession>B0DC02</accession>